<dbReference type="EMBL" id="JACHIF010000003">
    <property type="protein sequence ID" value="MBB5037416.1"/>
    <property type="molecule type" value="Genomic_DNA"/>
</dbReference>
<keyword evidence="1" id="KW-1133">Transmembrane helix</keyword>
<proteinExistence type="predicted"/>
<protein>
    <submittedName>
        <fullName evidence="2">Uncharacterized protein</fullName>
    </submittedName>
</protein>
<keyword evidence="1" id="KW-0472">Membrane</keyword>
<comment type="caution">
    <text evidence="2">The sequence shown here is derived from an EMBL/GenBank/DDBJ whole genome shotgun (WGS) entry which is preliminary data.</text>
</comment>
<dbReference type="Proteomes" id="UP000534294">
    <property type="component" value="Unassembled WGS sequence"/>
</dbReference>
<evidence type="ECO:0000313" key="3">
    <source>
        <dbReference type="Proteomes" id="UP000534294"/>
    </source>
</evidence>
<name>A0A7W8DPY2_9BACT</name>
<accession>A0A7W8DPY2</accession>
<feature type="transmembrane region" description="Helical" evidence="1">
    <location>
        <begin position="31"/>
        <end position="48"/>
    </location>
</feature>
<gene>
    <name evidence="2" type="ORF">HNQ64_001665</name>
</gene>
<keyword evidence="1" id="KW-0812">Transmembrane</keyword>
<organism evidence="2 3">
    <name type="scientific">Prosthecobacter dejongeii</name>
    <dbReference type="NCBI Taxonomy" id="48465"/>
    <lineage>
        <taxon>Bacteria</taxon>
        <taxon>Pseudomonadati</taxon>
        <taxon>Verrucomicrobiota</taxon>
        <taxon>Verrucomicrobiia</taxon>
        <taxon>Verrucomicrobiales</taxon>
        <taxon>Verrucomicrobiaceae</taxon>
        <taxon>Prosthecobacter</taxon>
    </lineage>
</organism>
<sequence>MNEACAHAAWRAGIDRWLGVVLLSGMLFKNLVLRLLPCLLLVACAPYTRSTDAKRPASRPGMKGRRDLLQVVDPVGMEMWAVLRRWV</sequence>
<reference evidence="2 3" key="1">
    <citation type="submission" date="2020-08" db="EMBL/GenBank/DDBJ databases">
        <title>Genomic Encyclopedia of Type Strains, Phase IV (KMG-IV): sequencing the most valuable type-strain genomes for metagenomic binning, comparative biology and taxonomic classification.</title>
        <authorList>
            <person name="Goeker M."/>
        </authorList>
    </citation>
    <scope>NUCLEOTIDE SEQUENCE [LARGE SCALE GENOMIC DNA]</scope>
    <source>
        <strain evidence="2 3">DSM 12251</strain>
    </source>
</reference>
<dbReference type="AlphaFoldDB" id="A0A7W8DPY2"/>
<evidence type="ECO:0000256" key="1">
    <source>
        <dbReference type="SAM" id="Phobius"/>
    </source>
</evidence>
<keyword evidence="3" id="KW-1185">Reference proteome</keyword>
<evidence type="ECO:0000313" key="2">
    <source>
        <dbReference type="EMBL" id="MBB5037416.1"/>
    </source>
</evidence>